<dbReference type="InterPro" id="IPR008557">
    <property type="entry name" value="PhoX"/>
</dbReference>
<sequence length="443" mass="48354">MKNVECKATGNREGLVNEQRRRLLQRSLIASGVLAVGPGLWGCTTQGSPRSAKPLALKKKVSNIPNLAGTLHEVVVENDPNTRMMVPRGFSVREVARTGQRAYAGSDYVWHALPDGGATFPMDDGGWVYVSNSEVGAWRQGGVGALRFNAQGEVVDSYAICTGTTNNCAGGPTPWGTWLTCEEIDEGLVYECDPTGRQLAVPAPLLGVFKHEAAAVDPVHRHIYLTEDTEDGNFYRFVPEYYPEGGRADLSKGRLEVAVVTGDDPLQTRPVQWHTVPNPVPRLGGEDPERRERPTRKQVADAERFDGGEGCWYHEGMVYFTTKGDNRVWALDTNANTLDLIYDKQSDQAFNPGIDDVDNLVVSAGGDVLVAEDGSEMRLVVVGADITPFELVNVVGQRDSEICGPAFSPDGERLYFSSQKGYTGDHTDGRIYELRGPFFVDAG</sequence>
<gene>
    <name evidence="2" type="ORF">EDC38_1703</name>
</gene>
<dbReference type="RefSeq" id="WP_123638130.1">
    <property type="nucleotide sequence ID" value="NZ_RJUK01000001.1"/>
</dbReference>
<protein>
    <submittedName>
        <fullName evidence="2">WD40 repeat protein</fullName>
    </submittedName>
</protein>
<name>A0A3N1NQG4_9GAMM</name>
<evidence type="ECO:0000256" key="1">
    <source>
        <dbReference type="SAM" id="MobiDB-lite"/>
    </source>
</evidence>
<organism evidence="2 3">
    <name type="scientific">Marinimicrobium koreense</name>
    <dbReference type="NCBI Taxonomy" id="306545"/>
    <lineage>
        <taxon>Bacteria</taxon>
        <taxon>Pseudomonadati</taxon>
        <taxon>Pseudomonadota</taxon>
        <taxon>Gammaproteobacteria</taxon>
        <taxon>Cellvibrionales</taxon>
        <taxon>Cellvibrionaceae</taxon>
        <taxon>Marinimicrobium</taxon>
    </lineage>
</organism>
<dbReference type="AlphaFoldDB" id="A0A3N1NQG4"/>
<reference evidence="2 3" key="1">
    <citation type="submission" date="2018-11" db="EMBL/GenBank/DDBJ databases">
        <title>Genomic Encyclopedia of Type Strains, Phase IV (KMG-IV): sequencing the most valuable type-strain genomes for metagenomic binning, comparative biology and taxonomic classification.</title>
        <authorList>
            <person name="Goeker M."/>
        </authorList>
    </citation>
    <scope>NUCLEOTIDE SEQUENCE [LARGE SCALE GENOMIC DNA]</scope>
    <source>
        <strain evidence="2 3">DSM 16974</strain>
    </source>
</reference>
<comment type="caution">
    <text evidence="2">The sequence shown here is derived from an EMBL/GenBank/DDBJ whole genome shotgun (WGS) entry which is preliminary data.</text>
</comment>
<evidence type="ECO:0000313" key="3">
    <source>
        <dbReference type="Proteomes" id="UP000273643"/>
    </source>
</evidence>
<dbReference type="Pfam" id="PF05787">
    <property type="entry name" value="PhoX"/>
    <property type="match status" value="2"/>
</dbReference>
<proteinExistence type="predicted"/>
<feature type="region of interest" description="Disordered" evidence="1">
    <location>
        <begin position="276"/>
        <end position="297"/>
    </location>
</feature>
<evidence type="ECO:0000313" key="2">
    <source>
        <dbReference type="EMBL" id="ROQ21082.1"/>
    </source>
</evidence>
<accession>A0A3N1NQG4</accession>
<dbReference type="PANTHER" id="PTHR35399:SF2">
    <property type="entry name" value="DUF839 DOMAIN-CONTAINING PROTEIN"/>
    <property type="match status" value="1"/>
</dbReference>
<keyword evidence="3" id="KW-1185">Reference proteome</keyword>
<dbReference type="SUPFAM" id="SSF63829">
    <property type="entry name" value="Calcium-dependent phosphotriesterase"/>
    <property type="match status" value="1"/>
</dbReference>
<dbReference type="Proteomes" id="UP000273643">
    <property type="component" value="Unassembled WGS sequence"/>
</dbReference>
<dbReference type="EMBL" id="RJUK01000001">
    <property type="protein sequence ID" value="ROQ21082.1"/>
    <property type="molecule type" value="Genomic_DNA"/>
</dbReference>
<dbReference type="OrthoDB" id="9801383at2"/>
<dbReference type="PANTHER" id="PTHR35399">
    <property type="entry name" value="SLR8030 PROTEIN"/>
    <property type="match status" value="1"/>
</dbReference>